<evidence type="ECO:0000256" key="10">
    <source>
        <dbReference type="ARBA" id="ARBA00022989"/>
    </source>
</evidence>
<dbReference type="FunFam" id="2.10.220.10:FF:000055">
    <property type="entry name" value="Furin-like protease 2"/>
    <property type="match status" value="1"/>
</dbReference>
<evidence type="ECO:0000256" key="6">
    <source>
        <dbReference type="ARBA" id="ARBA00022729"/>
    </source>
</evidence>
<evidence type="ECO:0000256" key="19">
    <source>
        <dbReference type="PROSITE-ProRule" id="PRU01240"/>
    </source>
</evidence>
<dbReference type="EMBL" id="UFQT01000021">
    <property type="protein sequence ID" value="SSX17944.1"/>
    <property type="molecule type" value="Genomic_DNA"/>
</dbReference>
<dbReference type="InterPro" id="IPR015500">
    <property type="entry name" value="Peptidase_S8_subtilisin-rel"/>
</dbReference>
<keyword evidence="4" id="KW-0165">Cleavage on pair of basic residues</keyword>
<evidence type="ECO:0000256" key="3">
    <source>
        <dbReference type="ARBA" id="ARBA00022670"/>
    </source>
</evidence>
<dbReference type="GO" id="GO:0030182">
    <property type="term" value="P:neuron differentiation"/>
    <property type="evidence" value="ECO:0007669"/>
    <property type="project" value="UniProtKB-ARBA"/>
</dbReference>
<keyword evidence="10 21" id="KW-1133">Transmembrane helix</keyword>
<evidence type="ECO:0000256" key="7">
    <source>
        <dbReference type="ARBA" id="ARBA00022737"/>
    </source>
</evidence>
<keyword evidence="11 21" id="KW-0472">Membrane</keyword>
<dbReference type="SUPFAM" id="SSF57184">
    <property type="entry name" value="Growth factor receptor domain"/>
    <property type="match status" value="5"/>
</dbReference>
<dbReference type="Gene3D" id="2.10.220.10">
    <property type="entry name" value="Hormone Receptor, Insulin-like Growth Factor Receptor 1, Chain A, domain 2"/>
    <property type="match status" value="6"/>
</dbReference>
<dbReference type="Gene3D" id="3.30.70.850">
    <property type="entry name" value="Peptidase S8, pro-domain"/>
    <property type="match status" value="1"/>
</dbReference>
<evidence type="ECO:0000256" key="20">
    <source>
        <dbReference type="SAM" id="MobiDB-lite"/>
    </source>
</evidence>
<proteinExistence type="inferred from homology"/>
<dbReference type="GO" id="GO:0004252">
    <property type="term" value="F:serine-type endopeptidase activity"/>
    <property type="evidence" value="ECO:0007669"/>
    <property type="project" value="UniProtKB-UniRule"/>
</dbReference>
<dbReference type="InterPro" id="IPR006212">
    <property type="entry name" value="Furin_repeat"/>
</dbReference>
<dbReference type="CDD" id="cd04059">
    <property type="entry name" value="Peptidases_S8_Protein_convertases_Kexins_Furin-like"/>
    <property type="match status" value="1"/>
</dbReference>
<evidence type="ECO:0000256" key="16">
    <source>
        <dbReference type="ARBA" id="ARBA00038993"/>
    </source>
</evidence>
<accession>A0A336LIK8</accession>
<dbReference type="InterPro" id="IPR002884">
    <property type="entry name" value="P_dom"/>
</dbReference>
<dbReference type="InterPro" id="IPR036852">
    <property type="entry name" value="Peptidase_S8/S53_dom_sf"/>
</dbReference>
<dbReference type="InterPro" id="IPR009030">
    <property type="entry name" value="Growth_fac_rcpt_cys_sf"/>
</dbReference>
<dbReference type="SMART" id="SM00261">
    <property type="entry name" value="FU"/>
    <property type="match status" value="10"/>
</dbReference>
<dbReference type="InterPro" id="IPR008979">
    <property type="entry name" value="Galactose-bd-like_sf"/>
</dbReference>
<keyword evidence="14" id="KW-0325">Glycoprotein</keyword>
<dbReference type="Pfam" id="PF16470">
    <property type="entry name" value="S8_pro-domain"/>
    <property type="match status" value="1"/>
</dbReference>
<feature type="active site" description="Charge relay system" evidence="18 19">
    <location>
        <position position="472"/>
    </location>
</feature>
<evidence type="ECO:0000256" key="1">
    <source>
        <dbReference type="ARBA" id="ARBA00004167"/>
    </source>
</evidence>
<dbReference type="SUPFAM" id="SSF49785">
    <property type="entry name" value="Galactose-binding domain-like"/>
    <property type="match status" value="1"/>
</dbReference>
<dbReference type="FunFam" id="3.40.50.200:FF:000001">
    <property type="entry name" value="Furin 2, isoform B"/>
    <property type="match status" value="1"/>
</dbReference>
<comment type="subcellular location">
    <subcellularLocation>
        <location evidence="1">Membrane</location>
        <topology evidence="1">Single-pass membrane protein</topology>
    </subcellularLocation>
</comment>
<dbReference type="Pfam" id="PF01483">
    <property type="entry name" value="P_proprotein"/>
    <property type="match status" value="1"/>
</dbReference>
<dbReference type="SUPFAM" id="SSF54897">
    <property type="entry name" value="Protease propeptides/inhibitors"/>
    <property type="match status" value="1"/>
</dbReference>
<dbReference type="PANTHER" id="PTHR42884">
    <property type="entry name" value="PROPROTEIN CONVERTASE SUBTILISIN/KEXIN-RELATED"/>
    <property type="match status" value="1"/>
</dbReference>
<dbReference type="PROSITE" id="PS51829">
    <property type="entry name" value="P_HOMO_B"/>
    <property type="match status" value="1"/>
</dbReference>
<dbReference type="Pfam" id="PF00082">
    <property type="entry name" value="Peptidase_S8"/>
    <property type="match status" value="1"/>
</dbReference>
<gene>
    <name evidence="23" type="primary">CSON005646</name>
</gene>
<dbReference type="InterPro" id="IPR000209">
    <property type="entry name" value="Peptidase_S8/S53_dom"/>
</dbReference>
<keyword evidence="3 19" id="KW-0645">Protease</keyword>
<dbReference type="InterPro" id="IPR023828">
    <property type="entry name" value="Peptidase_S8_Ser-AS"/>
</dbReference>
<feature type="active site" description="Charge relay system" evidence="18 19">
    <location>
        <position position="252"/>
    </location>
</feature>
<name>A0A336LIK8_CULSO</name>
<dbReference type="PROSITE" id="PS51892">
    <property type="entry name" value="SUBTILASE"/>
    <property type="match status" value="1"/>
</dbReference>
<comment type="function">
    <text evidence="17">Furin is likely to represent the ubiquitous endoprotease activity within constitutive secretory pathways and capable of cleavage at the RX(K/R)R consensus motif.</text>
</comment>
<evidence type="ECO:0000256" key="14">
    <source>
        <dbReference type="ARBA" id="ARBA00023180"/>
    </source>
</evidence>
<evidence type="ECO:0000256" key="9">
    <source>
        <dbReference type="ARBA" id="ARBA00022825"/>
    </source>
</evidence>
<dbReference type="InterPro" id="IPR023827">
    <property type="entry name" value="Peptidase_S8_Asp-AS"/>
</dbReference>
<evidence type="ECO:0000256" key="8">
    <source>
        <dbReference type="ARBA" id="ARBA00022801"/>
    </source>
</evidence>
<dbReference type="InterPro" id="IPR022398">
    <property type="entry name" value="Peptidase_S8_His-AS"/>
</dbReference>
<evidence type="ECO:0000256" key="11">
    <source>
        <dbReference type="ARBA" id="ARBA00023136"/>
    </source>
</evidence>
<dbReference type="InterPro" id="IPR038466">
    <property type="entry name" value="S8_pro-domain_sf"/>
</dbReference>
<protein>
    <recommendedName>
        <fullName evidence="16">furin</fullName>
        <ecNumber evidence="16">3.4.21.75</ecNumber>
    </recommendedName>
</protein>
<keyword evidence="13" id="KW-1015">Disulfide bond</keyword>
<reference evidence="23" key="1">
    <citation type="submission" date="2018-07" db="EMBL/GenBank/DDBJ databases">
        <authorList>
            <person name="Quirk P.G."/>
            <person name="Krulwich T.A."/>
        </authorList>
    </citation>
    <scope>NUCLEOTIDE SEQUENCE</scope>
</reference>
<dbReference type="VEuPathDB" id="VectorBase:CSON005646"/>
<keyword evidence="12" id="KW-0865">Zymogen</keyword>
<comment type="catalytic activity">
    <reaction evidence="15">
        <text>Release of mature proteins from their proproteins by cleavage of -Arg-Xaa-Yaa-Arg-|-Zaa- bonds, where Xaa can be any amino acid and Yaa is Arg or Lys. Releases albumin, complement component C3 and von Willebrand factor from their respective precursors.</text>
        <dbReference type="EC" id="3.4.21.75"/>
    </reaction>
</comment>
<dbReference type="PROSITE" id="PS00136">
    <property type="entry name" value="SUBTILASE_ASP"/>
    <property type="match status" value="1"/>
</dbReference>
<dbReference type="FunFam" id="2.10.220.10:FF:000020">
    <property type="entry name" value="Furin-like protease 2"/>
    <property type="match status" value="1"/>
</dbReference>
<evidence type="ECO:0000256" key="4">
    <source>
        <dbReference type="ARBA" id="ARBA00022685"/>
    </source>
</evidence>
<dbReference type="PROSITE" id="PS00138">
    <property type="entry name" value="SUBTILASE_SER"/>
    <property type="match status" value="1"/>
</dbReference>
<feature type="transmembrane region" description="Helical" evidence="21">
    <location>
        <begin position="1317"/>
        <end position="1337"/>
    </location>
</feature>
<dbReference type="CDD" id="cd00064">
    <property type="entry name" value="FU"/>
    <property type="match status" value="9"/>
</dbReference>
<comment type="similarity">
    <text evidence="2">Belongs to the peptidase S8 family. Furin subfamily.</text>
</comment>
<dbReference type="PANTHER" id="PTHR42884:SF23">
    <property type="entry name" value="FURIN-LIKE PROTEASE 2"/>
    <property type="match status" value="1"/>
</dbReference>
<evidence type="ECO:0000256" key="12">
    <source>
        <dbReference type="ARBA" id="ARBA00023145"/>
    </source>
</evidence>
<feature type="domain" description="P/Homo B" evidence="22">
    <location>
        <begin position="548"/>
        <end position="687"/>
    </location>
</feature>
<evidence type="ECO:0000256" key="18">
    <source>
        <dbReference type="PIRSR" id="PIRSR615500-1"/>
    </source>
</evidence>
<evidence type="ECO:0000256" key="2">
    <source>
        <dbReference type="ARBA" id="ARBA00005325"/>
    </source>
</evidence>
<evidence type="ECO:0000256" key="15">
    <source>
        <dbReference type="ARBA" id="ARBA00035756"/>
    </source>
</evidence>
<sequence>MYSHHNLLSNLHNSPKIKTNSKEIYTTMQKDVYSESYKTKRKRFNSFNSLKSLIFALLGFLNLANAAYNNLSNIINDEFVNNNRPRFINSPLTYQNEFAVYIPKGLIAADAIAAKYGFDNFGQIGSLKNYFLFHHKRISKRSVSISEEHHYILNSEPEVRWFQQQHSKTRVKRDYNTDTKFPYTLPGHESLPSLNFADKLHVRETNSHIFPDPLFKEQWYLNGGAKDGLDMNVAPAYKKGYTGKGVVVSILDDGIQRNHPDLYQNYDPEASFDINGNDSDPMPRDNGDNKHGTRCAGEVAAVAFNSYCGVGVAYNASIGGVRMLDGTVNDAVEAKALGLNPDHIDIYSASWGPEDDGSTVDGPGPLARRAFIFGVTSGRQGKGSIFIWASGNGGRYTDSCNCDGYTNSIFTLSISSATQGGYKPWYLEECSSTLATTYSSGTPGHDKSVATVDMDGLLRPDRICTVEHTGTSASAPLAAGISALALEANPSLTWRDMQYLVVLSSRSEPLEREGGWILNGVKRKVSHKFGYGLMDAGVMVDLAEKWITVPAQHICKSREINEDRPIEGSVGYTLQVHMDVNGCAGTVNEVRFLEHVQCKITLRFFPRGNLRILLTSPMGTTSTLLFERPRDVVKSNFDDWPFLSVHFWGEKAEGRWTLQIINGGRRRVNQPGIITKWQLIFYGTQSNPIRLKYDSNRYSSVAPLQNGNTFTTFPGQSDAIQSSSGGNIYLGQDPINGFLSYNNYQNYYVGASSNIDNVVAEGSNFPNLQRENVMSEPNNRLIISYDCDPECDTQGCYGQGPTQCVACKHFRLDNTCVSRCPPRSFPNQGSVCWPCHESCETCAGAGQDSCLTCAPAHLYVVDLAVCLQICPDGYFENYDNKTCIPCESNCASCQDKPDYCLSCEHHLVMYNHRCYSSCPQGTYETEDYNCGECHSTCATCNGSSESQCILCKPNLFAFNGKCINKCPDGFYGDKKRKECRQCIIGCDTCDTTGCLNCSQNWIKGKKGRCILRTSNNCDESEYYDNGQCHSCHSTCETCTGPTEADCLTCSSDLLLQTNKCVNVCDEGYFIENKICTKCLHTCTQCVTRTNCTACVKGLQLQNGECRGTCADGYYSDRGVCSRCYLSCQTCSGPRRDQCVQCPLNWQIANGECHPECPEGFYKSKYGCQKCHHYCKACDGAGPLSCTACPTHFMLDGGLCMECLGQQYYDKPSQSCKSCHESCRSCSGPGQYSCVTCAYPLHFDRLNNQCVPCCPTDTLPEDQSCCHCDKDTGGCINSSPAGKRRIPNGAEQMFDVDSKNKKGYYFISDNNIHFTSGLLLGAGSILLSLAVVFAIFTLKNRKYHDRIGVKYNKLDSLKISKNTDTSKPIEFNQLIDPSDDNRSDDDEVTYYVKT</sequence>
<dbReference type="InterPro" id="IPR034182">
    <property type="entry name" value="Kexin/furin"/>
</dbReference>
<keyword evidence="6" id="KW-0732">Signal</keyword>
<dbReference type="InterPro" id="IPR032815">
    <property type="entry name" value="S8_pro-domain"/>
</dbReference>
<dbReference type="PROSITE" id="PS00137">
    <property type="entry name" value="SUBTILASE_HIS"/>
    <property type="match status" value="1"/>
</dbReference>
<keyword evidence="9 19" id="KW-0720">Serine protease</keyword>
<dbReference type="Pfam" id="PF14843">
    <property type="entry name" value="GF_recep_IV"/>
    <property type="match status" value="1"/>
</dbReference>
<evidence type="ECO:0000313" key="23">
    <source>
        <dbReference type="EMBL" id="SSX17944.1"/>
    </source>
</evidence>
<feature type="active site" description="Charge relay system" evidence="18 19">
    <location>
        <position position="291"/>
    </location>
</feature>
<keyword evidence="5 21" id="KW-0812">Transmembrane</keyword>
<dbReference type="PRINTS" id="PR00723">
    <property type="entry name" value="SUBTILISIN"/>
</dbReference>
<evidence type="ECO:0000256" key="13">
    <source>
        <dbReference type="ARBA" id="ARBA00023157"/>
    </source>
</evidence>
<dbReference type="GO" id="GO:0005802">
    <property type="term" value="C:trans-Golgi network"/>
    <property type="evidence" value="ECO:0007669"/>
    <property type="project" value="TreeGrafter"/>
</dbReference>
<feature type="region of interest" description="Disordered" evidence="20">
    <location>
        <begin position="269"/>
        <end position="288"/>
    </location>
</feature>
<dbReference type="EC" id="3.4.21.75" evidence="16"/>
<dbReference type="Gene3D" id="3.40.50.200">
    <property type="entry name" value="Peptidase S8/S53 domain"/>
    <property type="match status" value="1"/>
</dbReference>
<dbReference type="InterPro" id="IPR032778">
    <property type="entry name" value="GF_recep_IV"/>
</dbReference>
<keyword evidence="8 19" id="KW-0378">Hydrolase</keyword>
<dbReference type="SUPFAM" id="SSF52743">
    <property type="entry name" value="Subtilisin-like"/>
    <property type="match status" value="1"/>
</dbReference>
<keyword evidence="7" id="KW-0677">Repeat</keyword>
<evidence type="ECO:0000259" key="22">
    <source>
        <dbReference type="PROSITE" id="PS51829"/>
    </source>
</evidence>
<dbReference type="GO" id="GO:0016485">
    <property type="term" value="P:protein processing"/>
    <property type="evidence" value="ECO:0007669"/>
    <property type="project" value="TreeGrafter"/>
</dbReference>
<evidence type="ECO:0000256" key="5">
    <source>
        <dbReference type="ARBA" id="ARBA00022692"/>
    </source>
</evidence>
<evidence type="ECO:0000256" key="21">
    <source>
        <dbReference type="SAM" id="Phobius"/>
    </source>
</evidence>
<dbReference type="FunFam" id="2.60.120.260:FF:000072">
    <property type="entry name" value="Proprotein convertase subtilisin/kexin type"/>
    <property type="match status" value="1"/>
</dbReference>
<evidence type="ECO:0000256" key="17">
    <source>
        <dbReference type="ARBA" id="ARBA00053600"/>
    </source>
</evidence>
<dbReference type="FunFam" id="3.30.70.850:FF:000001">
    <property type="entry name" value="Proprotein convertase subtilisin/kexin type 5"/>
    <property type="match status" value="1"/>
</dbReference>
<dbReference type="Gene3D" id="2.60.120.260">
    <property type="entry name" value="Galactose-binding domain-like"/>
    <property type="match status" value="1"/>
</dbReference>
<dbReference type="GO" id="GO:0000139">
    <property type="term" value="C:Golgi membrane"/>
    <property type="evidence" value="ECO:0007669"/>
    <property type="project" value="TreeGrafter"/>
</dbReference>
<organism evidence="23">
    <name type="scientific">Culicoides sonorensis</name>
    <name type="common">Biting midge</name>
    <dbReference type="NCBI Taxonomy" id="179676"/>
    <lineage>
        <taxon>Eukaryota</taxon>
        <taxon>Metazoa</taxon>
        <taxon>Ecdysozoa</taxon>
        <taxon>Arthropoda</taxon>
        <taxon>Hexapoda</taxon>
        <taxon>Insecta</taxon>
        <taxon>Pterygota</taxon>
        <taxon>Neoptera</taxon>
        <taxon>Endopterygota</taxon>
        <taxon>Diptera</taxon>
        <taxon>Nematocera</taxon>
        <taxon>Chironomoidea</taxon>
        <taxon>Ceratopogonidae</taxon>
        <taxon>Ceratopogoninae</taxon>
        <taxon>Culicoides</taxon>
        <taxon>Monoculicoides</taxon>
    </lineage>
</organism>